<protein>
    <recommendedName>
        <fullName evidence="2">J domain-containing protein</fullName>
    </recommendedName>
</protein>
<dbReference type="PANTHER" id="PTHR44144">
    <property type="entry name" value="DNAJ HOMOLOG SUBFAMILY C MEMBER 9"/>
    <property type="match status" value="1"/>
</dbReference>
<feature type="compositionally biased region" description="Polar residues" evidence="1">
    <location>
        <begin position="94"/>
        <end position="103"/>
    </location>
</feature>
<reference evidence="3 4" key="1">
    <citation type="submission" date="2019-04" db="EMBL/GenBank/DDBJ databases">
        <title>Friends and foes A comparative genomics study of 23 Aspergillus species from section Flavi.</title>
        <authorList>
            <consortium name="DOE Joint Genome Institute"/>
            <person name="Kjaerbolling I."/>
            <person name="Vesth T."/>
            <person name="Frisvad J.C."/>
            <person name="Nybo J.L."/>
            <person name="Theobald S."/>
            <person name="Kildgaard S."/>
            <person name="Isbrandt T."/>
            <person name="Kuo A."/>
            <person name="Sato A."/>
            <person name="Lyhne E.K."/>
            <person name="Kogle M.E."/>
            <person name="Wiebenga A."/>
            <person name="Kun R.S."/>
            <person name="Lubbers R.J."/>
            <person name="Makela M.R."/>
            <person name="Barry K."/>
            <person name="Chovatia M."/>
            <person name="Clum A."/>
            <person name="Daum C."/>
            <person name="Haridas S."/>
            <person name="He G."/>
            <person name="LaButti K."/>
            <person name="Lipzen A."/>
            <person name="Mondo S."/>
            <person name="Riley R."/>
            <person name="Salamov A."/>
            <person name="Simmons B.A."/>
            <person name="Magnuson J.K."/>
            <person name="Henrissat B."/>
            <person name="Mortensen U.H."/>
            <person name="Larsen T.O."/>
            <person name="Devries R.P."/>
            <person name="Grigoriev I.V."/>
            <person name="Machida M."/>
            <person name="Baker S.E."/>
            <person name="Andersen M.R."/>
        </authorList>
    </citation>
    <scope>NUCLEOTIDE SEQUENCE [LARGE SCALE GENOMIC DNA]</scope>
    <source>
        <strain evidence="3 4">CBS 151.66</strain>
    </source>
</reference>
<feature type="compositionally biased region" description="Basic and acidic residues" evidence="1">
    <location>
        <begin position="333"/>
        <end position="342"/>
    </location>
</feature>
<dbReference type="InterPro" id="IPR052594">
    <property type="entry name" value="J_domain-containing_protein"/>
</dbReference>
<dbReference type="EMBL" id="ML732157">
    <property type="protein sequence ID" value="KAB8078532.1"/>
    <property type="molecule type" value="Genomic_DNA"/>
</dbReference>
<feature type="compositionally biased region" description="Polar residues" evidence="1">
    <location>
        <begin position="489"/>
        <end position="498"/>
    </location>
</feature>
<keyword evidence="4" id="KW-1185">Reference proteome</keyword>
<sequence>MPSIPEIDPYVVLGVQKDATLTEIKSAHRKLVLRCHPDKIKDESLRDKAQDEFQKVQQAYELLSDETRRTKYDQKVRIAELRREMMARGGTAGGSMSYTQRGSTVREYRDGRIYEERTPADVYDEDPFATSRKKDDFGMRQRTRASEEKKKTKSVPVSTPRPTKDTTRSSSKATHTDRAKYRTKERRQQAYDKMYTTYPESEDDASDSSASSIWVRVKRPSTRSRESSSRKPKPTESSRRSERRHEEDCSDEWDKHEKLHSTARDYIRRSKGTIPLERDSRQRSSRSPQRPRGYESADPESSSSRRSGRTKRPSRDTMRPVTSRHGSYEDLESYEHPTRSYENKVPPMPTAATAPGMKVPPSSRPSLQPSRSSTTSHPRSSKREGSSRSDPVLLGMVYSEVPSRTTKARGVDKPDSGYSSPGTPEMAPGESPPKISTRYKVFTDKIVTEPETVLVEPSMPSPPHPSPRHSRTYLPPQQERSRAPPKPVRSSTYAYTPESTKRSSRPESSRQPSSRQLYGEVDYSPRVKEKDIKYAREIGPEQVRYSSRHQYEDYPHPPVGRRQSAFG</sequence>
<dbReference type="Gene3D" id="1.10.287.110">
    <property type="entry name" value="DnaJ domain"/>
    <property type="match status" value="1"/>
</dbReference>
<feature type="compositionally biased region" description="Low complexity" evidence="1">
    <location>
        <begin position="350"/>
        <end position="378"/>
    </location>
</feature>
<dbReference type="OrthoDB" id="10250354at2759"/>
<dbReference type="GO" id="GO:0005634">
    <property type="term" value="C:nucleus"/>
    <property type="evidence" value="ECO:0007669"/>
    <property type="project" value="TreeGrafter"/>
</dbReference>
<name>A0A5N5XGL2_9EURO</name>
<feature type="domain" description="J" evidence="2">
    <location>
        <begin position="8"/>
        <end position="76"/>
    </location>
</feature>
<proteinExistence type="predicted"/>
<evidence type="ECO:0000259" key="2">
    <source>
        <dbReference type="PROSITE" id="PS50076"/>
    </source>
</evidence>
<dbReference type="SUPFAM" id="SSF46565">
    <property type="entry name" value="Chaperone J-domain"/>
    <property type="match status" value="1"/>
</dbReference>
<feature type="region of interest" description="Disordered" evidence="1">
    <location>
        <begin position="89"/>
        <end position="437"/>
    </location>
</feature>
<feature type="compositionally biased region" description="Basic and acidic residues" evidence="1">
    <location>
        <begin position="174"/>
        <end position="190"/>
    </location>
</feature>
<dbReference type="AlphaFoldDB" id="A0A5N5XGL2"/>
<feature type="compositionally biased region" description="Basic and acidic residues" evidence="1">
    <location>
        <begin position="223"/>
        <end position="268"/>
    </location>
</feature>
<evidence type="ECO:0000313" key="3">
    <source>
        <dbReference type="EMBL" id="KAB8078532.1"/>
    </source>
</evidence>
<accession>A0A5N5XGL2</accession>
<dbReference type="FunFam" id="1.10.287.110:FF:000073">
    <property type="entry name" value="DnaJ domain protein"/>
    <property type="match status" value="1"/>
</dbReference>
<dbReference type="Pfam" id="PF00226">
    <property type="entry name" value="DnaJ"/>
    <property type="match status" value="1"/>
</dbReference>
<feature type="compositionally biased region" description="Basic and acidic residues" evidence="1">
    <location>
        <begin position="523"/>
        <end position="539"/>
    </location>
</feature>
<dbReference type="InterPro" id="IPR018253">
    <property type="entry name" value="DnaJ_domain_CS"/>
</dbReference>
<feature type="compositionally biased region" description="Basic and acidic residues" evidence="1">
    <location>
        <begin position="499"/>
        <end position="508"/>
    </location>
</feature>
<dbReference type="PANTHER" id="PTHR44144:SF1">
    <property type="entry name" value="DNAJ HOMOLOG SUBFAMILY C MEMBER 9"/>
    <property type="match status" value="1"/>
</dbReference>
<feature type="region of interest" description="Disordered" evidence="1">
    <location>
        <begin position="450"/>
        <end position="567"/>
    </location>
</feature>
<dbReference type="PROSITE" id="PS50076">
    <property type="entry name" value="DNAJ_2"/>
    <property type="match status" value="1"/>
</dbReference>
<dbReference type="InterPro" id="IPR036869">
    <property type="entry name" value="J_dom_sf"/>
</dbReference>
<gene>
    <name evidence="3" type="ORF">BDV29DRAFT_145041</name>
</gene>
<feature type="compositionally biased region" description="Basic and acidic residues" evidence="1">
    <location>
        <begin position="132"/>
        <end position="150"/>
    </location>
</feature>
<evidence type="ECO:0000256" key="1">
    <source>
        <dbReference type="SAM" id="MobiDB-lite"/>
    </source>
</evidence>
<dbReference type="CDD" id="cd06257">
    <property type="entry name" value="DnaJ"/>
    <property type="match status" value="1"/>
</dbReference>
<organism evidence="3 4">
    <name type="scientific">Aspergillus leporis</name>
    <dbReference type="NCBI Taxonomy" id="41062"/>
    <lineage>
        <taxon>Eukaryota</taxon>
        <taxon>Fungi</taxon>
        <taxon>Dikarya</taxon>
        <taxon>Ascomycota</taxon>
        <taxon>Pezizomycotina</taxon>
        <taxon>Eurotiomycetes</taxon>
        <taxon>Eurotiomycetidae</taxon>
        <taxon>Eurotiales</taxon>
        <taxon>Aspergillaceae</taxon>
        <taxon>Aspergillus</taxon>
        <taxon>Aspergillus subgen. Circumdati</taxon>
    </lineage>
</organism>
<dbReference type="Proteomes" id="UP000326565">
    <property type="component" value="Unassembled WGS sequence"/>
</dbReference>
<dbReference type="GO" id="GO:0031072">
    <property type="term" value="F:heat shock protein binding"/>
    <property type="evidence" value="ECO:0007669"/>
    <property type="project" value="TreeGrafter"/>
</dbReference>
<dbReference type="GO" id="GO:0005737">
    <property type="term" value="C:cytoplasm"/>
    <property type="evidence" value="ECO:0007669"/>
    <property type="project" value="TreeGrafter"/>
</dbReference>
<dbReference type="PRINTS" id="PR00625">
    <property type="entry name" value="JDOMAIN"/>
</dbReference>
<feature type="compositionally biased region" description="Basic and acidic residues" evidence="1">
    <location>
        <begin position="104"/>
        <end position="119"/>
    </location>
</feature>
<evidence type="ECO:0000313" key="4">
    <source>
        <dbReference type="Proteomes" id="UP000326565"/>
    </source>
</evidence>
<dbReference type="InterPro" id="IPR001623">
    <property type="entry name" value="DnaJ_domain"/>
</dbReference>
<dbReference type="PROSITE" id="PS00636">
    <property type="entry name" value="DNAJ_1"/>
    <property type="match status" value="1"/>
</dbReference>
<dbReference type="SMART" id="SM00271">
    <property type="entry name" value="DnaJ"/>
    <property type="match status" value="1"/>
</dbReference>